<dbReference type="Pfam" id="PF18181">
    <property type="entry name" value="SLATT_1"/>
    <property type="match status" value="1"/>
</dbReference>
<gene>
    <name evidence="3" type="ORF">NBG84_10390</name>
</gene>
<feature type="transmembrane region" description="Helical" evidence="1">
    <location>
        <begin position="192"/>
        <end position="210"/>
    </location>
</feature>
<keyword evidence="1" id="KW-1133">Transmembrane helix</keyword>
<dbReference type="EMBL" id="JAMQAW010000008">
    <property type="protein sequence ID" value="MCM2388699.1"/>
    <property type="molecule type" value="Genomic_DNA"/>
</dbReference>
<accession>A0ABT0UJ82</accession>
<keyword evidence="1" id="KW-0812">Transmembrane</keyword>
<organism evidence="3 4">
    <name type="scientific">Streptomyces albipurpureus</name>
    <dbReference type="NCBI Taxonomy" id="2897419"/>
    <lineage>
        <taxon>Bacteria</taxon>
        <taxon>Bacillati</taxon>
        <taxon>Actinomycetota</taxon>
        <taxon>Actinomycetes</taxon>
        <taxon>Kitasatosporales</taxon>
        <taxon>Streptomycetaceae</taxon>
        <taxon>Streptomyces</taxon>
    </lineage>
</organism>
<sequence>MSELGSVSAEMAVWDEQSVWSQAANNLKRKIGWARAASLLLGIAAAALGTVAAQTMNWNETVGKSAAFASALAAGLIPLLAGRLGATTIENWTRLRSVSEAMKHEVYAFLAGVTPYRTQEARSALTGKIDQLKADSSDLLPHTTGITPVRRELPAVTDIASYTEIRVKGQISGYYRPKAEWMGRRAATARRVQLALGALGALLGALAGAFGLQHAAAWVAVVATVGTAISVHALAAKYDYQHIEFTRTAAELQRLLGQRRLASEGDPLSEDDFVNQCEQVISILNDAWMAKWNTQ</sequence>
<dbReference type="Proteomes" id="UP001431429">
    <property type="component" value="Unassembled WGS sequence"/>
</dbReference>
<reference evidence="3" key="1">
    <citation type="submission" date="2022-06" db="EMBL/GenBank/DDBJ databases">
        <title>Genome public.</title>
        <authorList>
            <person name="Sun Q."/>
        </authorList>
    </citation>
    <scope>NUCLEOTIDE SEQUENCE</scope>
    <source>
        <strain evidence="3">CWNU-1</strain>
    </source>
</reference>
<keyword evidence="4" id="KW-1185">Reference proteome</keyword>
<evidence type="ECO:0000313" key="4">
    <source>
        <dbReference type="Proteomes" id="UP001431429"/>
    </source>
</evidence>
<comment type="caution">
    <text evidence="3">The sequence shown here is derived from an EMBL/GenBank/DDBJ whole genome shotgun (WGS) entry which is preliminary data.</text>
</comment>
<feature type="transmembrane region" description="Helical" evidence="1">
    <location>
        <begin position="216"/>
        <end position="235"/>
    </location>
</feature>
<name>A0ABT0UJ82_9ACTN</name>
<feature type="domain" description="SMODS and SLOG-associating 2TM effector" evidence="2">
    <location>
        <begin position="162"/>
        <end position="288"/>
    </location>
</feature>
<feature type="transmembrane region" description="Helical" evidence="1">
    <location>
        <begin position="36"/>
        <end position="54"/>
    </location>
</feature>
<keyword evidence="1" id="KW-0472">Membrane</keyword>
<feature type="transmembrane region" description="Helical" evidence="1">
    <location>
        <begin position="66"/>
        <end position="86"/>
    </location>
</feature>
<dbReference type="Pfam" id="PF14015">
    <property type="entry name" value="DUF4231"/>
    <property type="match status" value="1"/>
</dbReference>
<evidence type="ECO:0000256" key="1">
    <source>
        <dbReference type="SAM" id="Phobius"/>
    </source>
</evidence>
<proteinExistence type="predicted"/>
<dbReference type="NCBIfam" id="NF033634">
    <property type="entry name" value="SLATT_1"/>
    <property type="match status" value="1"/>
</dbReference>
<dbReference type="InterPro" id="IPR025325">
    <property type="entry name" value="DUF4231"/>
</dbReference>
<evidence type="ECO:0000259" key="2">
    <source>
        <dbReference type="Pfam" id="PF18181"/>
    </source>
</evidence>
<dbReference type="RefSeq" id="WP_250919035.1">
    <property type="nucleotide sequence ID" value="NZ_JAMQAW010000008.1"/>
</dbReference>
<evidence type="ECO:0000313" key="3">
    <source>
        <dbReference type="EMBL" id="MCM2388699.1"/>
    </source>
</evidence>
<dbReference type="InterPro" id="IPR040884">
    <property type="entry name" value="SLATT_1"/>
</dbReference>
<protein>
    <submittedName>
        <fullName evidence="3">DUF4231 domain-containing protein</fullName>
    </submittedName>
</protein>